<evidence type="ECO:0000256" key="2">
    <source>
        <dbReference type="ARBA" id="ARBA00022617"/>
    </source>
</evidence>
<name>A0ABM7X7Q2_9BACT</name>
<feature type="chain" id="PRO_5045940148" description="Fibronectin type III domain protein" evidence="6">
    <location>
        <begin position="24"/>
        <end position="3280"/>
    </location>
</feature>
<gene>
    <name evidence="7" type="ORF">AMPC_09880</name>
</gene>
<protein>
    <recommendedName>
        <fullName evidence="9">Fibronectin type III domain protein</fullName>
    </recommendedName>
</protein>
<dbReference type="RefSeq" id="WP_248344843.1">
    <property type="nucleotide sequence ID" value="NZ_AP025592.1"/>
</dbReference>
<sequence length="3280" mass="335562">MGRVKGIAVLLAVALSWPIAALANSIWVSDGTGSPPPAMPLTAPMCAGSATVDADYFSLLSDSASGISVSSLGFSFPASASSYIGQVSVADDSGTVLGTSTSITSISFSTPIQVTNVAQRYHLKITPKSSFPMYSTSPANYQVAGPGVGGTVSTLVSSASPTKSFSNATSATIYAQAMPAVPAWSSPGCYVPSQVSLSWSTGSDAASVVVLRRASYSIGDYPAAGTTYAAGQTIGSSTVVYAGTAKSFVDASVVAGQGYYYKIFTRDLCGNYSNSGAQAGPIAVDAKPADLAWGRTNVTSAQIGLTWSGTIVSSALVLRSSAPVADAPVDGQTYAAGATIGQSAVVYAGAGTSLADTTVGSGPYYYKLFNKGLCNGYSPGVSVGPLQTSPMTAMPASSGRLFVNSNNLVPTRAYDGAANAFGASVEPTGSTTDGAGYLLLRSSPVYSQYLLGREGGTSGLTFYQGLDTSWPSVVVAGTTATSAVRNYDVGFTASGTAMVVAPNGAGSVKYESWDPVAKSGYWATYTSGAFTGTPVMMKLVPRPGTNELALMVVDGNGKLVTRFWDGTQWDAEVVQSTSVYRAAALGDSDAFDGAWEGKTGNFIAFFAEGSGTSSTLYSQRHLRQAPGCTAYACETAAWGAKTLWGAFGSGPLQVVAAGNPLSNQIVAATNAGQAIHPIVWSGAAFGPSAAVSSANASPVAAGTKPLAVGWVSAAGSSAAMVMWDTAQTGGITYAWSLDGSFSAPQLGSFGGAVPGSKTWMQAESDPLAATNLMLTFQDSAGKVWAKRLAYKGGTSFAWSDADGGSSLNAAASTSTLGFGFSYDRAVPTAAWTVYVGDGTNPPGVTSGAPACLASASPAATPLDAFTLRSDMGDVLSTVTVTFVAGSAPYLALVEVTSDDGGTVYGSVATPGSDVVTVPLATAINVTATATQYRIRVTPRASLNLPTFAVSGVVTGIVSLSPYASIQDGASAALYLEQTTPDASWTKVTPTSSSVSLAWSRPADATSVLVLRSAAPVLDAPATGQTYAAPGALGASTIVYAGAGSTFTDASVSPGVAYYYKLFAGSACGGWSAGLQAGPYRAGQAVTAYAPSSGHLSYDVGGAAIQGKAYDGIANAFGGAAATRTLGTGLTKLVDRAAPTRNEHLVGAMLGSSLYVQRWNGTSWVDDWTYYLQTTRKYVTNVAYNACNYPYNSGTPLVTRRYDIAYLSSGSAVVVYAKGDGQGPVVGYRIWNGTSWTDERLLRLSRLVNDVALVKLTPRPGTDELALTVSDTTLTGYNNYPTGNLTTVFWNGSTWSGEPAAAHTGLQYGACQPGDSDDVSGAYESLTGNFILFWTEVDAGLTSISNKYRYYDRSAGWQSPVALASAGSQTVNGGAPGAHVVAAADPISNRVVAATDVYQGSYPSGSQINVVLWDGSAIAQTAGRAAQKWNNGNIDPAQKILGAGWLTRSGSSAAVVIWDGWDDSSVTYAYSVDGGAFSRSQYWSGGGTAPASKSWLEVAPDPGSPDTLMLAFSDANRNLWAKRLNWSGGTSFSWTDADGGASLNASPASDYRGFSFSYDRAPVRTNLGDGANPPDWPAGAPLCAAPLGGATSLDAFTLQNSAGSNGVTGVTVTFAPGAWRYLARVEVTDDAGNALGSVDYPTTDVLTVPLAQPLTVTGSAVQYRVRITPKTKAAMPAAPGAAFALTGTVTAVNGGYTNLSVSDRGGATVVIDDLTPAAPTWGTTVNGQVQGRVVRQDGQVTLNWTPGPSHTSVVIVRDTVPIVGAPVDGQLYPAGAFIDSSLVVYSGPGTTFTDTSLIDGTRYYYAVFGADSCFNYSVANPTGPVIPQPALLAVASASVSADVTSCSQATVTATFGGDTNDNSATLFQRGLSPTGPWTAIAGCPSPVGGLGARTCLDTTLSASQAYYYQATFTDPDGTVPPVVSSAVFAPVCASLALAPALPEPTGGTVAAGTAGVKVARFSLTASSGAVTLESLDLANLGYASLLDGLRFQLVEDATGNVVGNAAASGSGYHFSSLAYAVRAGSPVTLALLMSVPRGATPGDTFQASLQPSSLAPDAPASSGGTGVVGNVFTIVAGPSSGNPALGSPMVEILNPRSGTLSPARTGIRVQVRVYHPAGLAALAPSSPVTITSDAWAHATALTLSSKYPATPAGSPTAGVYETVLPLQSGAYTLVAKASNGTQTTLSTPVTLTILRQGAGDGMLLGRENSSQLCTDCHNVPTHSSETTQSQYGAWSTHCRDCHAPHGTTNVYLVAGQITPPPVNGYQPTRAVSFQATCGDSADPACGGKPSYVNADRTGPCQVCHTRTQDQSTGLPRWRADGNLDAHYSASPGPTQRCTDCHRHSTGFSADPAGGRDCVLCHNAVLSPMQTTTAHHHLMASSWSGTSAGSGVTSYPTSPPSGSQVDVNRRCLMCHVDHDLFLPSLNAAGGRGMNLRTDIALVPALPNVNFTNTDFIAATGGLCVSCHKGALTKSYVDSSGSTQTLVIDASAFSSAAHNYAAAEPFKDVGQNQFQANCAKCHVDRLGKRYSTDPEARFGLHGADWMDSSTLCYSCHRNAGEALDGWPAKAMSASDLYAATAMTPPSTSLFALGSAQYWPDDFPAGTLTTYYTPPTGYRTRHEIGANPAAHKPGVEGAAAADGSLSGANRHVECADCHDPHRAGRTGGGAATVTGFVAGTAQASGGVESAALDVLTDSSAAWPVNGRVGWTVKIVSGTGAGSTSTVFANTATTLTVKFGGSDPAPAAGSKYVVISNGAFGATDPGGALKGAWGVEPAFPAQPPPPDYWDGWGTDGQPIVNGDATFRGQDGAQSPASQPVYNPVTLTRTATPSTSAGVCLKCHSSYAYGTDPSAAPWSNNRRGSIAAFSGANSGPFSSMVFNDFSLASAGGCTSLLGNGAAMSPLVQASPAGCLRESDVANEFNPNNLAHHAVFAPGRNQPLVSSDVAGSVYNPNWPRFVSSTGVTVSVADNASGRGVVTLSGSIWPATTLPGWFLFVGSAAPAQGAAGWYQVAAIQDATHLVLDRSAAARAGSGQAFALTPGLGATFVPPWGPWSTLKCTDCHASDDVAAPAGATDAYGPHGSGQRWLLRNYKGKTYPVYSTSGAVTSTTAGQFQTVSNVAVDPPGSGSSPYRTNFCLNCHRFEVYGDTLYQSPAKYTWSRAMHPPATGLHYGGQINYVVAQTERGIACMICHGGGRVGSIHGSNLGHGHGTNFAGGSQRAGSYSGKRLMNGEGLVGFQRGGTSASYLCYTKQGSDGVSACGYNHQQYYSGGNVFYDYESGVDP</sequence>
<keyword evidence="5" id="KW-0408">Iron</keyword>
<evidence type="ECO:0000313" key="8">
    <source>
        <dbReference type="Proteomes" id="UP001162734"/>
    </source>
</evidence>
<keyword evidence="6" id="KW-0732">Signal</keyword>
<keyword evidence="1" id="KW-0813">Transport</keyword>
<dbReference type="Proteomes" id="UP001162734">
    <property type="component" value="Chromosome"/>
</dbReference>
<evidence type="ECO:0000313" key="7">
    <source>
        <dbReference type="EMBL" id="BDG07875.1"/>
    </source>
</evidence>
<keyword evidence="3" id="KW-0479">Metal-binding</keyword>
<dbReference type="InterPro" id="IPR038266">
    <property type="entry name" value="NapC/NirT_cytc_sf"/>
</dbReference>
<feature type="signal peptide" evidence="6">
    <location>
        <begin position="1"/>
        <end position="23"/>
    </location>
</feature>
<organism evidence="7 8">
    <name type="scientific">Anaeromyxobacter paludicola</name>
    <dbReference type="NCBI Taxonomy" id="2918171"/>
    <lineage>
        <taxon>Bacteria</taxon>
        <taxon>Pseudomonadati</taxon>
        <taxon>Myxococcota</taxon>
        <taxon>Myxococcia</taxon>
        <taxon>Myxococcales</taxon>
        <taxon>Cystobacterineae</taxon>
        <taxon>Anaeromyxobacteraceae</taxon>
        <taxon>Anaeromyxobacter</taxon>
    </lineage>
</organism>
<dbReference type="Gene3D" id="2.60.40.10">
    <property type="entry name" value="Immunoglobulins"/>
    <property type="match status" value="3"/>
</dbReference>
<reference evidence="8" key="1">
    <citation type="journal article" date="2022" name="Int. J. Syst. Evol. Microbiol.">
        <title>Anaeromyxobacter oryzae sp. nov., Anaeromyxobacter diazotrophicus sp. nov. and Anaeromyxobacter paludicola sp. nov., isolated from paddy soils.</title>
        <authorList>
            <person name="Itoh H."/>
            <person name="Xu Z."/>
            <person name="Mise K."/>
            <person name="Masuda Y."/>
            <person name="Ushijima N."/>
            <person name="Hayakawa C."/>
            <person name="Shiratori Y."/>
            <person name="Senoo K."/>
        </authorList>
    </citation>
    <scope>NUCLEOTIDE SEQUENCE [LARGE SCALE GENOMIC DNA]</scope>
    <source>
        <strain evidence="8">Red630</strain>
    </source>
</reference>
<evidence type="ECO:0000256" key="3">
    <source>
        <dbReference type="ARBA" id="ARBA00022723"/>
    </source>
</evidence>
<evidence type="ECO:0000256" key="4">
    <source>
        <dbReference type="ARBA" id="ARBA00022982"/>
    </source>
</evidence>
<keyword evidence="4" id="KW-0249">Electron transport</keyword>
<keyword evidence="8" id="KW-1185">Reference proteome</keyword>
<dbReference type="InterPro" id="IPR036280">
    <property type="entry name" value="Multihaem_cyt_sf"/>
</dbReference>
<dbReference type="Gene3D" id="1.10.3820.10">
    <property type="entry name" value="Di-heme elbow motif domain"/>
    <property type="match status" value="1"/>
</dbReference>
<proteinExistence type="predicted"/>
<evidence type="ECO:0000256" key="1">
    <source>
        <dbReference type="ARBA" id="ARBA00022448"/>
    </source>
</evidence>
<dbReference type="SUPFAM" id="SSF48695">
    <property type="entry name" value="Multiheme cytochromes"/>
    <property type="match status" value="3"/>
</dbReference>
<keyword evidence="2" id="KW-0349">Heme</keyword>
<evidence type="ECO:0000256" key="6">
    <source>
        <dbReference type="SAM" id="SignalP"/>
    </source>
</evidence>
<dbReference type="Gene3D" id="1.10.1130.10">
    <property type="entry name" value="Flavocytochrome C3, Chain A"/>
    <property type="match status" value="1"/>
</dbReference>
<accession>A0ABM7X7Q2</accession>
<dbReference type="InterPro" id="IPR013783">
    <property type="entry name" value="Ig-like_fold"/>
</dbReference>
<evidence type="ECO:0000256" key="5">
    <source>
        <dbReference type="ARBA" id="ARBA00023004"/>
    </source>
</evidence>
<evidence type="ECO:0008006" key="9">
    <source>
        <dbReference type="Google" id="ProtNLM"/>
    </source>
</evidence>
<dbReference type="EMBL" id="AP025592">
    <property type="protein sequence ID" value="BDG07875.1"/>
    <property type="molecule type" value="Genomic_DNA"/>
</dbReference>